<dbReference type="Proteomes" id="UP000324222">
    <property type="component" value="Unassembled WGS sequence"/>
</dbReference>
<dbReference type="GO" id="GO:0003743">
    <property type="term" value="F:translation initiation factor activity"/>
    <property type="evidence" value="ECO:0007669"/>
    <property type="project" value="UniProtKB-KW"/>
</dbReference>
<protein>
    <submittedName>
        <fullName evidence="1">Transcription initiation factor TFIID subunit 6</fullName>
    </submittedName>
</protein>
<keyword evidence="1" id="KW-0648">Protein biosynthesis</keyword>
<evidence type="ECO:0000313" key="1">
    <source>
        <dbReference type="EMBL" id="MPC16698.1"/>
    </source>
</evidence>
<keyword evidence="1" id="KW-0396">Initiation factor</keyword>
<accession>A0A5B7D615</accession>
<proteinExistence type="predicted"/>
<sequence length="170" mass="18354">MDEANTVKVERVPAIDVRQEGVKINKIYAHKTVAPVLKTLRNPPDTVNDYKAEYGYLGPQLQVAVVKARQAPPSTATTLTAPIRAITPTTTRIIQQGSMPGIGGIGSRTVVVNKPPTPGISSQQPGQKVIIMTSRPPTPSQGKNQLEAAKTVIKEKPIEVSVLEEGRKRF</sequence>
<dbReference type="AlphaFoldDB" id="A0A5B7D615"/>
<keyword evidence="2" id="KW-1185">Reference proteome</keyword>
<dbReference type="OrthoDB" id="361039at2759"/>
<gene>
    <name evidence="1" type="primary">Taf6_0</name>
    <name evidence="1" type="ORF">E2C01_009528</name>
</gene>
<evidence type="ECO:0000313" key="2">
    <source>
        <dbReference type="Proteomes" id="UP000324222"/>
    </source>
</evidence>
<name>A0A5B7D615_PORTR</name>
<comment type="caution">
    <text evidence="1">The sequence shown here is derived from an EMBL/GenBank/DDBJ whole genome shotgun (WGS) entry which is preliminary data.</text>
</comment>
<dbReference type="EMBL" id="VSRR010000527">
    <property type="protein sequence ID" value="MPC16698.1"/>
    <property type="molecule type" value="Genomic_DNA"/>
</dbReference>
<organism evidence="1 2">
    <name type="scientific">Portunus trituberculatus</name>
    <name type="common">Swimming crab</name>
    <name type="synonym">Neptunus trituberculatus</name>
    <dbReference type="NCBI Taxonomy" id="210409"/>
    <lineage>
        <taxon>Eukaryota</taxon>
        <taxon>Metazoa</taxon>
        <taxon>Ecdysozoa</taxon>
        <taxon>Arthropoda</taxon>
        <taxon>Crustacea</taxon>
        <taxon>Multicrustacea</taxon>
        <taxon>Malacostraca</taxon>
        <taxon>Eumalacostraca</taxon>
        <taxon>Eucarida</taxon>
        <taxon>Decapoda</taxon>
        <taxon>Pleocyemata</taxon>
        <taxon>Brachyura</taxon>
        <taxon>Eubrachyura</taxon>
        <taxon>Portunoidea</taxon>
        <taxon>Portunidae</taxon>
        <taxon>Portuninae</taxon>
        <taxon>Portunus</taxon>
    </lineage>
</organism>
<reference evidence="1 2" key="1">
    <citation type="submission" date="2019-05" db="EMBL/GenBank/DDBJ databases">
        <title>Another draft genome of Portunus trituberculatus and its Hox gene families provides insights of decapod evolution.</title>
        <authorList>
            <person name="Jeong J.-H."/>
            <person name="Song I."/>
            <person name="Kim S."/>
            <person name="Choi T."/>
            <person name="Kim D."/>
            <person name="Ryu S."/>
            <person name="Kim W."/>
        </authorList>
    </citation>
    <scope>NUCLEOTIDE SEQUENCE [LARGE SCALE GENOMIC DNA]</scope>
    <source>
        <tissue evidence="1">Muscle</tissue>
    </source>
</reference>